<feature type="compositionally biased region" description="Low complexity" evidence="1">
    <location>
        <begin position="1"/>
        <end position="11"/>
    </location>
</feature>
<dbReference type="AlphaFoldDB" id="A0A443QWL2"/>
<sequence length="186" mass="21816">MSMASSYSSGSPNDNNDSESDGNQEADDNGESNCRQTTMQHYENERLTLNLSEYGSDFESNLAQNAEKPPIIRKKRAKVEFAEICESRRESSFSWRSDDSNKNSHRRGSDLKRFFTRPRSRSRSPTLISIAHSQRMQQPRLSLLGRPIYIRHVKQRDPRYRKMQILTHNFLDRPRGRIAIFYHLYQ</sequence>
<organism evidence="2 3">
    <name type="scientific">Dinothrombium tinctorium</name>
    <dbReference type="NCBI Taxonomy" id="1965070"/>
    <lineage>
        <taxon>Eukaryota</taxon>
        <taxon>Metazoa</taxon>
        <taxon>Ecdysozoa</taxon>
        <taxon>Arthropoda</taxon>
        <taxon>Chelicerata</taxon>
        <taxon>Arachnida</taxon>
        <taxon>Acari</taxon>
        <taxon>Acariformes</taxon>
        <taxon>Trombidiformes</taxon>
        <taxon>Prostigmata</taxon>
        <taxon>Anystina</taxon>
        <taxon>Parasitengona</taxon>
        <taxon>Trombidioidea</taxon>
        <taxon>Trombidiidae</taxon>
        <taxon>Dinothrombium</taxon>
    </lineage>
</organism>
<feature type="compositionally biased region" description="Acidic residues" evidence="1">
    <location>
        <begin position="16"/>
        <end position="30"/>
    </location>
</feature>
<comment type="caution">
    <text evidence="2">The sequence shown here is derived from an EMBL/GenBank/DDBJ whole genome shotgun (WGS) entry which is preliminary data.</text>
</comment>
<reference evidence="2 3" key="1">
    <citation type="journal article" date="2018" name="Gigascience">
        <title>Genomes of trombidid mites reveal novel predicted allergens and laterally-transferred genes associated with secondary metabolism.</title>
        <authorList>
            <person name="Dong X."/>
            <person name="Chaisiri K."/>
            <person name="Xia D."/>
            <person name="Armstrong S.D."/>
            <person name="Fang Y."/>
            <person name="Donnelly M.J."/>
            <person name="Kadowaki T."/>
            <person name="McGarry J.W."/>
            <person name="Darby A.C."/>
            <person name="Makepeace B.L."/>
        </authorList>
    </citation>
    <scope>NUCLEOTIDE SEQUENCE [LARGE SCALE GENOMIC DNA]</scope>
    <source>
        <strain evidence="2">UoL-WK</strain>
    </source>
</reference>
<keyword evidence="3" id="KW-1185">Reference proteome</keyword>
<evidence type="ECO:0000313" key="2">
    <source>
        <dbReference type="EMBL" id="RWS07396.1"/>
    </source>
</evidence>
<dbReference type="Proteomes" id="UP000285301">
    <property type="component" value="Unassembled WGS sequence"/>
</dbReference>
<dbReference type="OrthoDB" id="8879391at2759"/>
<feature type="compositionally biased region" description="Basic and acidic residues" evidence="1">
    <location>
        <begin position="92"/>
        <end position="113"/>
    </location>
</feature>
<name>A0A443QWL2_9ACAR</name>
<evidence type="ECO:0000256" key="1">
    <source>
        <dbReference type="SAM" id="MobiDB-lite"/>
    </source>
</evidence>
<accession>A0A443QWL2</accession>
<feature type="region of interest" description="Disordered" evidence="1">
    <location>
        <begin position="92"/>
        <end position="122"/>
    </location>
</feature>
<protein>
    <submittedName>
        <fullName evidence="2">Uncharacterized protein</fullName>
    </submittedName>
</protein>
<dbReference type="STRING" id="1965070.A0A443QWL2"/>
<gene>
    <name evidence="2" type="ORF">B4U79_11514</name>
</gene>
<proteinExistence type="predicted"/>
<feature type="region of interest" description="Disordered" evidence="1">
    <location>
        <begin position="1"/>
        <end position="35"/>
    </location>
</feature>
<evidence type="ECO:0000313" key="3">
    <source>
        <dbReference type="Proteomes" id="UP000285301"/>
    </source>
</evidence>
<dbReference type="EMBL" id="NCKU01003501">
    <property type="protein sequence ID" value="RWS07396.1"/>
    <property type="molecule type" value="Genomic_DNA"/>
</dbReference>